<proteinExistence type="predicted"/>
<protein>
    <submittedName>
        <fullName evidence="2">Uncharacterized protein</fullName>
    </submittedName>
</protein>
<dbReference type="PROSITE" id="PS51257">
    <property type="entry name" value="PROKAR_LIPOPROTEIN"/>
    <property type="match status" value="1"/>
</dbReference>
<sequence length="995" mass="113928">MVGERSTLAIALILFILLSACIDDERIQFYRQKCLSLTSHDVANIPSCKSQERCFELAQKKLFDFPQESLPFESQRLLYHYQNHLAKSWFYYNAVVEDSKEIQKLCSQERFDDITSKVNDLRYDIEKAFEEADNAMNVSFAFILSEKIDLETQDINLMKEEPLYALYIKISDNERQIRTAELLALNNYTSHSRALAEKMRKRKLFRGADIRIIKKQTLGESLLSFISLGLLNMGKLTANDTEIFIPVLSEALSYFVDFIEEAETLDRALSYMEEMPPNEFLSMLSDVVAEQDSLASEFSELVKQDSLQRAFLEEELNGIEQELSKKLDSIAELSEFFQQDAFQYADANFLARLQALLDEPLAFSFKSLYFSSPASAHARANPELVSLRLELQQIKNAYISGKTTIGHRTQKLKELNLKADKILNSLKILKESFYALLDKCNKKAQTLELSEYDAETSFELMQLKDAFLNAKDSSKLLYCAKLVEKEAFTKERTLLKEKNEAILSNSSCYAKHSALIPFVKDSALIEQYNSLLDLNSDLENHCNNLLLLVQEHLRNEYEIADLEKKFGEIKMLRAFMENYDYVEGTKFYSLSAFFTGNSLILEKALPEINSLRYEINKLYLETKEEAKRFLAEHIVSNYSLTSLPDSLIELSYDNPKQSVASKYLLAFENPFFEVAEPFTVMLPLKFSSCDIITKTPNVSALQCGGKNLTISLYSLPLGKTLIEFSSAQEIELKKRNSKIMLSSEVAKIIEQYEVASQAKIPKLKLLLQDLNGYATMIFRNKSVPLIKQGSYLVAFLNEVEPNERFAVSYAILDPIEISLELIDEQRDSNKAFLDYICIVKSKIPYAAKDVAIFLPLPANNVENAKAYDEFGKDISLKLSGKRIEAIIKELGAYERKRFYLQLTISDYSLFKNKLIKDTKALLRDLLASNELSSEANELLSDLEQLGSEAGLEKLQDTYKRALELKNRKETILIFKERYNFFKGALKSRIDTLKET</sequence>
<feature type="non-terminal residue" evidence="2">
    <location>
        <position position="995"/>
    </location>
</feature>
<dbReference type="AlphaFoldDB" id="A0A497JH29"/>
<feature type="coiled-coil region" evidence="1">
    <location>
        <begin position="928"/>
        <end position="971"/>
    </location>
</feature>
<comment type="caution">
    <text evidence="2">The sequence shown here is derived from an EMBL/GenBank/DDBJ whole genome shotgun (WGS) entry which is preliminary data.</text>
</comment>
<organism evidence="2 3">
    <name type="scientific">Candidatus Iainarchaeum sp</name>
    <dbReference type="NCBI Taxonomy" id="3101447"/>
    <lineage>
        <taxon>Archaea</taxon>
        <taxon>Candidatus Iainarchaeota</taxon>
        <taxon>Candidatus Iainarchaeia</taxon>
        <taxon>Candidatus Iainarchaeales</taxon>
        <taxon>Candidatus Iainarchaeaceae</taxon>
        <taxon>Candidatus Iainarchaeum</taxon>
    </lineage>
</organism>
<evidence type="ECO:0000313" key="3">
    <source>
        <dbReference type="Proteomes" id="UP000277633"/>
    </source>
</evidence>
<dbReference type="Proteomes" id="UP000277633">
    <property type="component" value="Unassembled WGS sequence"/>
</dbReference>
<reference evidence="2 3" key="1">
    <citation type="submission" date="2018-06" db="EMBL/GenBank/DDBJ databases">
        <title>Extensive metabolic versatility and redundancy in microbially diverse, dynamic hydrothermal sediments.</title>
        <authorList>
            <person name="Dombrowski N."/>
            <person name="Teske A."/>
            <person name="Baker B.J."/>
        </authorList>
    </citation>
    <scope>NUCLEOTIDE SEQUENCE [LARGE SCALE GENOMIC DNA]</scope>
    <source>
        <strain evidence="2">B9_G13</strain>
    </source>
</reference>
<accession>A0A497JH29</accession>
<feature type="coiled-coil region" evidence="1">
    <location>
        <begin position="302"/>
        <end position="329"/>
    </location>
</feature>
<evidence type="ECO:0000313" key="2">
    <source>
        <dbReference type="EMBL" id="RLG70323.1"/>
    </source>
</evidence>
<name>A0A497JH29_9ARCH</name>
<gene>
    <name evidence="2" type="ORF">DRO07_00485</name>
</gene>
<keyword evidence="1" id="KW-0175">Coiled coil</keyword>
<dbReference type="EMBL" id="QMWO01000009">
    <property type="protein sequence ID" value="RLG70323.1"/>
    <property type="molecule type" value="Genomic_DNA"/>
</dbReference>
<evidence type="ECO:0000256" key="1">
    <source>
        <dbReference type="SAM" id="Coils"/>
    </source>
</evidence>